<dbReference type="Proteomes" id="UP000621799">
    <property type="component" value="Unassembled WGS sequence"/>
</dbReference>
<comment type="caution">
    <text evidence="1">The sequence shown here is derived from an EMBL/GenBank/DDBJ whole genome shotgun (WGS) entry which is preliminary data.</text>
</comment>
<dbReference type="PANTHER" id="PTHR10704:SF44">
    <property type="entry name" value="LD35051P-RELATED"/>
    <property type="match status" value="1"/>
</dbReference>
<dbReference type="GO" id="GO:0006790">
    <property type="term" value="P:sulfur compound metabolic process"/>
    <property type="evidence" value="ECO:0007669"/>
    <property type="project" value="TreeGrafter"/>
</dbReference>
<dbReference type="InterPro" id="IPR027417">
    <property type="entry name" value="P-loop_NTPase"/>
</dbReference>
<dbReference type="SUPFAM" id="SSF52540">
    <property type="entry name" value="P-loop containing nucleoside triphosphate hydrolases"/>
    <property type="match status" value="1"/>
</dbReference>
<accession>A0A928VVY0</accession>
<name>A0A928VVY0_9CYAN</name>
<evidence type="ECO:0000313" key="2">
    <source>
        <dbReference type="Proteomes" id="UP000621799"/>
    </source>
</evidence>
<gene>
    <name evidence="1" type="ORF">IQ235_05665</name>
</gene>
<evidence type="ECO:0000313" key="1">
    <source>
        <dbReference type="EMBL" id="MBE9040278.1"/>
    </source>
</evidence>
<sequence>MTVEIPVIAKPIFLVGAERSGTTVLRLMFANHPQLAWCNEFEYAVDRISEDGTLPPLEEYYEWLDAHRVFRASGFEIDRDLTYSQLVNSFLCQKKNKDGKPFVGGTVHRHFNRLLGIWPNARFIHIVRDGRDVARSCIGMGWAGNVWTGSKRWLEAEQLWTRFSSNLPEERFFEIKYETLIEKPVETLTHLCEFIGIPYDEAMLNYARNTTYGLPDVRFIAQWRRKLSEEEIQLVESRAGKMLVERGYELSGLPPKTVNEAMRQRLQWQDTWERAQFRLRRYGVPLFLENYLARRVGSQKWKKQVKLKIHAVEANYLK</sequence>
<dbReference type="EMBL" id="JADEXN010000070">
    <property type="protein sequence ID" value="MBE9040278.1"/>
    <property type="molecule type" value="Genomic_DNA"/>
</dbReference>
<dbReference type="Gene3D" id="3.40.50.300">
    <property type="entry name" value="P-loop containing nucleotide triphosphate hydrolases"/>
    <property type="match status" value="1"/>
</dbReference>
<keyword evidence="2" id="KW-1185">Reference proteome</keyword>
<protein>
    <submittedName>
        <fullName evidence="1">Sulfotransferase</fullName>
    </submittedName>
</protein>
<dbReference type="AlphaFoldDB" id="A0A928VVY0"/>
<dbReference type="Pfam" id="PF13469">
    <property type="entry name" value="Sulfotransfer_3"/>
    <property type="match status" value="1"/>
</dbReference>
<dbReference type="PANTHER" id="PTHR10704">
    <property type="entry name" value="CARBOHYDRATE SULFOTRANSFERASE"/>
    <property type="match status" value="1"/>
</dbReference>
<proteinExistence type="predicted"/>
<reference evidence="1" key="1">
    <citation type="submission" date="2020-10" db="EMBL/GenBank/DDBJ databases">
        <authorList>
            <person name="Castelo-Branco R."/>
            <person name="Eusebio N."/>
            <person name="Adriana R."/>
            <person name="Vieira A."/>
            <person name="Brugerolle De Fraissinette N."/>
            <person name="Rezende De Castro R."/>
            <person name="Schneider M.P."/>
            <person name="Vasconcelos V."/>
            <person name="Leao P.N."/>
        </authorList>
    </citation>
    <scope>NUCLEOTIDE SEQUENCE</scope>
    <source>
        <strain evidence="1">LEGE 11467</strain>
    </source>
</reference>
<organism evidence="1 2">
    <name type="scientific">Zarconia navalis LEGE 11467</name>
    <dbReference type="NCBI Taxonomy" id="1828826"/>
    <lineage>
        <taxon>Bacteria</taxon>
        <taxon>Bacillati</taxon>
        <taxon>Cyanobacteriota</taxon>
        <taxon>Cyanophyceae</taxon>
        <taxon>Oscillatoriophycideae</taxon>
        <taxon>Oscillatoriales</taxon>
        <taxon>Oscillatoriales incertae sedis</taxon>
        <taxon>Zarconia</taxon>
        <taxon>Zarconia navalis</taxon>
    </lineage>
</organism>
<dbReference type="RefSeq" id="WP_264320532.1">
    <property type="nucleotide sequence ID" value="NZ_JADEXN010000070.1"/>
</dbReference>
<dbReference type="GO" id="GO:0001517">
    <property type="term" value="F:N-acetylglucosamine 6-O-sulfotransferase activity"/>
    <property type="evidence" value="ECO:0007669"/>
    <property type="project" value="TreeGrafter"/>
</dbReference>
<dbReference type="GO" id="GO:0006044">
    <property type="term" value="P:N-acetylglucosamine metabolic process"/>
    <property type="evidence" value="ECO:0007669"/>
    <property type="project" value="TreeGrafter"/>
</dbReference>
<dbReference type="InterPro" id="IPR051135">
    <property type="entry name" value="Gal/GlcNAc/GalNAc_ST"/>
</dbReference>